<dbReference type="Gene3D" id="3.10.129.10">
    <property type="entry name" value="Hotdog Thioesterase"/>
    <property type="match status" value="1"/>
</dbReference>
<dbReference type="InterPro" id="IPR016776">
    <property type="entry name" value="ApeP-like_dehydratase"/>
</dbReference>
<reference evidence="1 2" key="1">
    <citation type="journal article" date="2018" name="Int. J. Syst. Evol. Microbiol.">
        <title>Mesosutterella multiformis gen. nov., sp. nov., a member of the family Sutterellaceae and Sutterella megalosphaeroides sp. nov., isolated from human faeces.</title>
        <authorList>
            <person name="Sakamoto M."/>
            <person name="Ikeyama N."/>
            <person name="Kunihiro T."/>
            <person name="Iino T."/>
            <person name="Yuki M."/>
            <person name="Ohkuma M."/>
        </authorList>
    </citation>
    <scope>NUCLEOTIDE SEQUENCE [LARGE SCALE GENOMIC DNA]</scope>
    <source>
        <strain evidence="1 2">4NBBH2</strain>
    </source>
</reference>
<dbReference type="RefSeq" id="WP_116270317.1">
    <property type="nucleotide sequence ID" value="NZ_BGZJ01000001.1"/>
</dbReference>
<organism evidence="1 2">
    <name type="scientific">Mesosutterella multiformis</name>
    <dbReference type="NCBI Taxonomy" id="2259133"/>
    <lineage>
        <taxon>Bacteria</taxon>
        <taxon>Pseudomonadati</taxon>
        <taxon>Pseudomonadota</taxon>
        <taxon>Betaproteobacteria</taxon>
        <taxon>Burkholderiales</taxon>
        <taxon>Sutterellaceae</taxon>
        <taxon>Mesosutterella</taxon>
    </lineage>
</organism>
<gene>
    <name evidence="1" type="ORF">MESMUL_14040</name>
</gene>
<dbReference type="SUPFAM" id="SSF54637">
    <property type="entry name" value="Thioesterase/thiol ester dehydrase-isomerase"/>
    <property type="match status" value="1"/>
</dbReference>
<proteinExistence type="predicted"/>
<dbReference type="Proteomes" id="UP000266091">
    <property type="component" value="Unassembled WGS sequence"/>
</dbReference>
<dbReference type="OrthoDB" id="9800188at2"/>
<dbReference type="Pfam" id="PF22817">
    <property type="entry name" value="ApeP-like"/>
    <property type="match status" value="1"/>
</dbReference>
<dbReference type="EMBL" id="BGZJ01000001">
    <property type="protein sequence ID" value="GBO94050.1"/>
    <property type="molecule type" value="Genomic_DNA"/>
</dbReference>
<sequence length="163" mass="18324">MSQILNPGKPELFLPQRPPMLLVSRILEFTEDDVIAEADSKILEPFRRPDGRLPETLCIEMMAQAVGAWAGYWRQQDKSDKPEDEKDAPIGYLLSARNLKIEVPVIPEGKTFRITMHREVYEGPIGSFAGEMKDGDTLIATGRVSVYQPSNKEYRELFGGKAA</sequence>
<dbReference type="InterPro" id="IPR029069">
    <property type="entry name" value="HotDog_dom_sf"/>
</dbReference>
<evidence type="ECO:0000313" key="2">
    <source>
        <dbReference type="Proteomes" id="UP000266091"/>
    </source>
</evidence>
<name>A0A388SF43_9BURK</name>
<accession>A0A401LN01</accession>
<accession>A0A388SF43</accession>
<evidence type="ECO:0000313" key="1">
    <source>
        <dbReference type="EMBL" id="GBO94050.1"/>
    </source>
</evidence>
<comment type="caution">
    <text evidence="1">The sequence shown here is derived from an EMBL/GenBank/DDBJ whole genome shotgun (WGS) entry which is preliminary data.</text>
</comment>
<keyword evidence="2" id="KW-1185">Reference proteome</keyword>
<dbReference type="AlphaFoldDB" id="A0A388SF43"/>
<protein>
    <submittedName>
        <fullName evidence="1">Thioester dehydrase</fullName>
    </submittedName>
</protein>